<dbReference type="EMBL" id="VSRR010048578">
    <property type="protein sequence ID" value="MPC78498.1"/>
    <property type="molecule type" value="Genomic_DNA"/>
</dbReference>
<protein>
    <submittedName>
        <fullName evidence="1">Uncharacterized protein</fullName>
    </submittedName>
</protein>
<comment type="caution">
    <text evidence="1">The sequence shown here is derived from an EMBL/GenBank/DDBJ whole genome shotgun (WGS) entry which is preliminary data.</text>
</comment>
<name>A0A5B7IC51_PORTR</name>
<organism evidence="1 2">
    <name type="scientific">Portunus trituberculatus</name>
    <name type="common">Swimming crab</name>
    <name type="synonym">Neptunus trituberculatus</name>
    <dbReference type="NCBI Taxonomy" id="210409"/>
    <lineage>
        <taxon>Eukaryota</taxon>
        <taxon>Metazoa</taxon>
        <taxon>Ecdysozoa</taxon>
        <taxon>Arthropoda</taxon>
        <taxon>Crustacea</taxon>
        <taxon>Multicrustacea</taxon>
        <taxon>Malacostraca</taxon>
        <taxon>Eumalacostraca</taxon>
        <taxon>Eucarida</taxon>
        <taxon>Decapoda</taxon>
        <taxon>Pleocyemata</taxon>
        <taxon>Brachyura</taxon>
        <taxon>Eubrachyura</taxon>
        <taxon>Portunoidea</taxon>
        <taxon>Portunidae</taxon>
        <taxon>Portuninae</taxon>
        <taxon>Portunus</taxon>
    </lineage>
</organism>
<evidence type="ECO:0000313" key="2">
    <source>
        <dbReference type="Proteomes" id="UP000324222"/>
    </source>
</evidence>
<dbReference type="AlphaFoldDB" id="A0A5B7IC51"/>
<dbReference type="Proteomes" id="UP000324222">
    <property type="component" value="Unassembled WGS sequence"/>
</dbReference>
<reference evidence="1 2" key="1">
    <citation type="submission" date="2019-05" db="EMBL/GenBank/DDBJ databases">
        <title>Another draft genome of Portunus trituberculatus and its Hox gene families provides insights of decapod evolution.</title>
        <authorList>
            <person name="Jeong J.-H."/>
            <person name="Song I."/>
            <person name="Kim S."/>
            <person name="Choi T."/>
            <person name="Kim D."/>
            <person name="Ryu S."/>
            <person name="Kim W."/>
        </authorList>
    </citation>
    <scope>NUCLEOTIDE SEQUENCE [LARGE SCALE GENOMIC DNA]</scope>
    <source>
        <tissue evidence="1">Muscle</tissue>
    </source>
</reference>
<proteinExistence type="predicted"/>
<gene>
    <name evidence="1" type="ORF">E2C01_072985</name>
</gene>
<sequence length="93" mass="9861">MTCVAAVKRRRGGNDGLLVESEWPESTPLTKTGGAAREVRQYSGSEDLFTSLPARRMTLPLLLGNVLVVFGVHIDAPGSRSLPAAETSVKGPL</sequence>
<accession>A0A5B7IC51</accession>
<evidence type="ECO:0000313" key="1">
    <source>
        <dbReference type="EMBL" id="MPC78498.1"/>
    </source>
</evidence>
<keyword evidence="2" id="KW-1185">Reference proteome</keyword>